<protein>
    <submittedName>
        <fullName evidence="1">Uncharacterized protein</fullName>
    </submittedName>
</protein>
<keyword evidence="2" id="KW-1185">Reference proteome</keyword>
<comment type="caution">
    <text evidence="1">The sequence shown here is derived from an EMBL/GenBank/DDBJ whole genome shotgun (WGS) entry which is preliminary data.</text>
</comment>
<accession>A0ACC3TS48</accession>
<sequence length="71" mass="8329">MSSIVVNFLTNYQLNPTAWNWGAKTDYFWADICLSGRYKTISFYQNPKAAYQFDSTKVPREIHEDNTLDKD</sequence>
<reference evidence="2" key="1">
    <citation type="journal article" date="2024" name="Front. Bioeng. Biotechnol.">
        <title>Genome-scale model development and genomic sequencing of the oleaginous clade Lipomyces.</title>
        <authorList>
            <person name="Czajka J.J."/>
            <person name="Han Y."/>
            <person name="Kim J."/>
            <person name="Mondo S.J."/>
            <person name="Hofstad B.A."/>
            <person name="Robles A."/>
            <person name="Haridas S."/>
            <person name="Riley R."/>
            <person name="LaButti K."/>
            <person name="Pangilinan J."/>
            <person name="Andreopoulos W."/>
            <person name="Lipzen A."/>
            <person name="Yan J."/>
            <person name="Wang M."/>
            <person name="Ng V."/>
            <person name="Grigoriev I.V."/>
            <person name="Spatafora J.W."/>
            <person name="Magnuson J.K."/>
            <person name="Baker S.E."/>
            <person name="Pomraning K.R."/>
        </authorList>
    </citation>
    <scope>NUCLEOTIDE SEQUENCE [LARGE SCALE GENOMIC DNA]</scope>
    <source>
        <strain evidence="2">CBS 10300</strain>
    </source>
</reference>
<evidence type="ECO:0000313" key="1">
    <source>
        <dbReference type="EMBL" id="KAK9323821.1"/>
    </source>
</evidence>
<evidence type="ECO:0000313" key="2">
    <source>
        <dbReference type="Proteomes" id="UP001489719"/>
    </source>
</evidence>
<gene>
    <name evidence="1" type="ORF">V1517DRAFT_337531</name>
</gene>
<organism evidence="1 2">
    <name type="scientific">Lipomyces orientalis</name>
    <dbReference type="NCBI Taxonomy" id="1233043"/>
    <lineage>
        <taxon>Eukaryota</taxon>
        <taxon>Fungi</taxon>
        <taxon>Dikarya</taxon>
        <taxon>Ascomycota</taxon>
        <taxon>Saccharomycotina</taxon>
        <taxon>Lipomycetes</taxon>
        <taxon>Lipomycetales</taxon>
        <taxon>Lipomycetaceae</taxon>
        <taxon>Lipomyces</taxon>
    </lineage>
</organism>
<dbReference type="EMBL" id="MU970057">
    <property type="protein sequence ID" value="KAK9323821.1"/>
    <property type="molecule type" value="Genomic_DNA"/>
</dbReference>
<proteinExistence type="predicted"/>
<dbReference type="Proteomes" id="UP001489719">
    <property type="component" value="Unassembled WGS sequence"/>
</dbReference>
<name>A0ACC3TS48_9ASCO</name>